<organism evidence="5 6">
    <name type="scientific">Streptomyces mutomycini</name>
    <dbReference type="NCBI Taxonomy" id="284036"/>
    <lineage>
        <taxon>Bacteria</taxon>
        <taxon>Bacillati</taxon>
        <taxon>Actinomycetota</taxon>
        <taxon>Actinomycetes</taxon>
        <taxon>Kitasatosporales</taxon>
        <taxon>Streptomycetaceae</taxon>
        <taxon>Streptomyces</taxon>
    </lineage>
</organism>
<keyword evidence="1" id="KW-0645">Protease</keyword>
<comment type="caution">
    <text evidence="5">The sequence shown here is derived from an EMBL/GenBank/DDBJ whole genome shotgun (WGS) entry which is preliminary data.</text>
</comment>
<evidence type="ECO:0000256" key="3">
    <source>
        <dbReference type="ARBA" id="ARBA00022801"/>
    </source>
</evidence>
<keyword evidence="4" id="KW-0720">Serine protease</keyword>
<dbReference type="EMBL" id="JBHSKI010000006">
    <property type="protein sequence ID" value="MFC5171975.1"/>
    <property type="molecule type" value="Genomic_DNA"/>
</dbReference>
<keyword evidence="2" id="KW-0732">Signal</keyword>
<dbReference type="Gene3D" id="2.40.10.10">
    <property type="entry name" value="Trypsin-like serine proteases"/>
    <property type="match status" value="2"/>
</dbReference>
<evidence type="ECO:0000313" key="6">
    <source>
        <dbReference type="Proteomes" id="UP001596208"/>
    </source>
</evidence>
<dbReference type="GO" id="GO:0016787">
    <property type="term" value="F:hydrolase activity"/>
    <property type="evidence" value="ECO:0007669"/>
    <property type="project" value="UniProtKB-KW"/>
</dbReference>
<dbReference type="EC" id="3.4.21.-" evidence="5"/>
<name>A0ABW0B3Z3_9ACTN</name>
<dbReference type="PROSITE" id="PS00673">
    <property type="entry name" value="V8_SER"/>
    <property type="match status" value="1"/>
</dbReference>
<evidence type="ECO:0000256" key="4">
    <source>
        <dbReference type="ARBA" id="ARBA00022825"/>
    </source>
</evidence>
<accession>A0ABW0B3Z3</accession>
<dbReference type="InterPro" id="IPR043504">
    <property type="entry name" value="Peptidase_S1_PA_chymotrypsin"/>
</dbReference>
<reference evidence="6" key="1">
    <citation type="journal article" date="2019" name="Int. J. Syst. Evol. Microbiol.">
        <title>The Global Catalogue of Microorganisms (GCM) 10K type strain sequencing project: providing services to taxonomists for standard genome sequencing and annotation.</title>
        <authorList>
            <consortium name="The Broad Institute Genomics Platform"/>
            <consortium name="The Broad Institute Genome Sequencing Center for Infectious Disease"/>
            <person name="Wu L."/>
            <person name="Ma J."/>
        </authorList>
    </citation>
    <scope>NUCLEOTIDE SEQUENCE [LARGE SCALE GENOMIC DNA]</scope>
    <source>
        <strain evidence="6">CGMCC 4.1721</strain>
    </source>
</reference>
<protein>
    <submittedName>
        <fullName evidence="5">Trypsin-like serine peptidase</fullName>
        <ecNumber evidence="5">3.4.21.-</ecNumber>
    </submittedName>
</protein>
<sequence length="703" mass="75324">MAITADFRSERLEQADAAAERYRSTSAERQHIERQLKAGVRFPDSPAAIAARAARLLDRQEVPTAAAVESVREEPLDAPAANERILGLSKELQAWSFLPRGARAARTVARISIRENGRELPAGTGFMVSPQLLMTNHHVLPDETAAQQCVVEFDAHVTIDNAPAVPVRMELDPGSFFVADERLDFALVLVQPLADGRRPGEVFGWNRLSAQLGKLVVGEPVNVIGHPMGRLKEITVRDNALLVRLDDFLQYRADTQQGNSGSPVYNDQWEVVALHHSGVPEKDAQGRTLRKDGAVWQPGDGDDAISWVANEGARTSSILRHLASLQPGAMPQLHPLLSEMGPEAGLQGVPTAPRSLPGVSLPGPDGASTAPPAREAAVGHVGLRARETAFGGDRHLVFLHGRSQQEKDPQVLRRCWSAGLNHGLTCAGMQTVDPADVWFPYYGNELIQAVEQHESVPRSFEERAAGRAAETCAPAGPARSTYEELVAEAAGSAGMPREDLRATEAFGSAAVGALQRQLSWLAAKTDVDEWFIATTLRDVAAYLTEPSVRETVLDTVLATMPTSGELLLVTHSLGTVVGMDLIDRLAPGPDIRLLVTAGSPLGLDAVYRRLLTGGAKRPERVAAWVNAWCPTDGVAIGCPLGDDWKGELTELAVTNARDRAHDIGEYLTHPEVAARIGSAVAAGGSEFTARGAGHLTGADIGRT</sequence>
<keyword evidence="3 5" id="KW-0378">Hydrolase</keyword>
<dbReference type="RefSeq" id="WP_065849221.1">
    <property type="nucleotide sequence ID" value="NZ_JBHSKI010000006.1"/>
</dbReference>
<evidence type="ECO:0000256" key="2">
    <source>
        <dbReference type="ARBA" id="ARBA00022729"/>
    </source>
</evidence>
<dbReference type="InterPro" id="IPR009003">
    <property type="entry name" value="Peptidase_S1_PA"/>
</dbReference>
<proteinExistence type="predicted"/>
<dbReference type="Proteomes" id="UP001596208">
    <property type="component" value="Unassembled WGS sequence"/>
</dbReference>
<evidence type="ECO:0000313" key="5">
    <source>
        <dbReference type="EMBL" id="MFC5171975.1"/>
    </source>
</evidence>
<dbReference type="PANTHER" id="PTHR36234">
    <property type="entry name" value="LYSYL ENDOPEPTIDASE"/>
    <property type="match status" value="1"/>
</dbReference>
<gene>
    <name evidence="5" type="ORF">ACFPRK_15385</name>
</gene>
<dbReference type="InterPro" id="IPR000126">
    <property type="entry name" value="V8_ser_AS"/>
</dbReference>
<dbReference type="PANTHER" id="PTHR36234:SF5">
    <property type="entry name" value="LYSYL ENDOPEPTIDASE"/>
    <property type="match status" value="1"/>
</dbReference>
<dbReference type="Pfam" id="PF13365">
    <property type="entry name" value="Trypsin_2"/>
    <property type="match status" value="1"/>
</dbReference>
<dbReference type="SUPFAM" id="SSF50494">
    <property type="entry name" value="Trypsin-like serine proteases"/>
    <property type="match status" value="1"/>
</dbReference>
<keyword evidence="6" id="KW-1185">Reference proteome</keyword>
<evidence type="ECO:0000256" key="1">
    <source>
        <dbReference type="ARBA" id="ARBA00022670"/>
    </source>
</evidence>